<keyword evidence="1" id="KW-0812">Transmembrane</keyword>
<proteinExistence type="predicted"/>
<dbReference type="Proteomes" id="UP000013307">
    <property type="component" value="Chromosome"/>
</dbReference>
<sequence>MRMDYIIFGFGLIMIGLAMLSLSTHANVGGIILIGPIPIVFGSSPESASLALILGLFFFVMMFALMRR</sequence>
<reference evidence="2 3" key="1">
    <citation type="journal article" date="2013" name="Genome Announc.">
        <title>Complete Genome Sequence of the Thermophilic and Facultatively Chemolithoautotrophic Sulfate Reducer Archaeoglobus sulfaticallidus Strain PM70-1T.</title>
        <authorList>
            <person name="Stokke R."/>
            <person name="Hocking W.P."/>
            <person name="Steinsbu B.O."/>
            <person name="Steen I.H."/>
        </authorList>
    </citation>
    <scope>NUCLEOTIDE SEQUENCE [LARGE SCALE GENOMIC DNA]</scope>
    <source>
        <strain evidence="2">PM70-1</strain>
    </source>
</reference>
<evidence type="ECO:0000313" key="2">
    <source>
        <dbReference type="EMBL" id="AGK61901.1"/>
    </source>
</evidence>
<gene>
    <name evidence="2" type="ORF">Asulf_01935</name>
</gene>
<feature type="transmembrane region" description="Helical" evidence="1">
    <location>
        <begin position="7"/>
        <end position="35"/>
    </location>
</feature>
<feature type="transmembrane region" description="Helical" evidence="1">
    <location>
        <begin position="47"/>
        <end position="66"/>
    </location>
</feature>
<dbReference type="Pfam" id="PF01998">
    <property type="entry name" value="DUF131"/>
    <property type="match status" value="1"/>
</dbReference>
<dbReference type="STRING" id="387631.Asulf_01935"/>
<accession>N0BMP8</accession>
<dbReference type="AlphaFoldDB" id="N0BMP8"/>
<dbReference type="NCBIfam" id="TIGR00304">
    <property type="entry name" value="TIGR00304 family membrane protein"/>
    <property type="match status" value="1"/>
</dbReference>
<evidence type="ECO:0000313" key="3">
    <source>
        <dbReference type="Proteomes" id="UP000013307"/>
    </source>
</evidence>
<dbReference type="KEGG" id="ast:Asulf_01935"/>
<evidence type="ECO:0008006" key="4">
    <source>
        <dbReference type="Google" id="ProtNLM"/>
    </source>
</evidence>
<dbReference type="InterPro" id="IPR002849">
    <property type="entry name" value="DUF131"/>
</dbReference>
<keyword evidence="1" id="KW-1133">Transmembrane helix</keyword>
<dbReference type="HOGENOM" id="CLU_149108_2_0_2"/>
<protein>
    <recommendedName>
        <fullName evidence="4">TIGR00304 family protein</fullName>
    </recommendedName>
</protein>
<name>N0BMP8_9EURY</name>
<dbReference type="EMBL" id="CP005290">
    <property type="protein sequence ID" value="AGK61901.1"/>
    <property type="molecule type" value="Genomic_DNA"/>
</dbReference>
<keyword evidence="1" id="KW-0472">Membrane</keyword>
<evidence type="ECO:0000256" key="1">
    <source>
        <dbReference type="SAM" id="Phobius"/>
    </source>
</evidence>
<keyword evidence="3" id="KW-1185">Reference proteome</keyword>
<organism evidence="2 3">
    <name type="scientific">Archaeoglobus sulfaticallidus PM70-1</name>
    <dbReference type="NCBI Taxonomy" id="387631"/>
    <lineage>
        <taxon>Archaea</taxon>
        <taxon>Methanobacteriati</taxon>
        <taxon>Methanobacteriota</taxon>
        <taxon>Archaeoglobi</taxon>
        <taxon>Archaeoglobales</taxon>
        <taxon>Archaeoglobaceae</taxon>
        <taxon>Archaeoglobus</taxon>
    </lineage>
</organism>